<reference evidence="2" key="1">
    <citation type="journal article" date="2020" name="Phytopathology">
        <title>Genome sequence of the chestnut blight fungus Cryphonectria parasitica EP155: A fundamental resource for an archetypical invasive plant pathogen.</title>
        <authorList>
            <person name="Crouch J.A."/>
            <person name="Dawe A."/>
            <person name="Aerts A."/>
            <person name="Barry K."/>
            <person name="Churchill A.C.L."/>
            <person name="Grimwood J."/>
            <person name="Hillman B."/>
            <person name="Milgroom M.G."/>
            <person name="Pangilinan J."/>
            <person name="Smith M."/>
            <person name="Salamov A."/>
            <person name="Schmutz J."/>
            <person name="Yadav J."/>
            <person name="Grigoriev I.V."/>
            <person name="Nuss D."/>
        </authorList>
    </citation>
    <scope>NUCLEOTIDE SEQUENCE</scope>
    <source>
        <strain evidence="2">EP155</strain>
    </source>
</reference>
<proteinExistence type="predicted"/>
<evidence type="ECO:0000313" key="2">
    <source>
        <dbReference type="EMBL" id="KAF3765037.1"/>
    </source>
</evidence>
<comment type="caution">
    <text evidence="2">The sequence shown here is derived from an EMBL/GenBank/DDBJ whole genome shotgun (WGS) entry which is preliminary data.</text>
</comment>
<feature type="compositionally biased region" description="Acidic residues" evidence="1">
    <location>
        <begin position="63"/>
        <end position="80"/>
    </location>
</feature>
<dbReference type="Proteomes" id="UP000803844">
    <property type="component" value="Unassembled WGS sequence"/>
</dbReference>
<gene>
    <name evidence="2" type="ORF">M406DRAFT_331351</name>
</gene>
<dbReference type="RefSeq" id="XP_040775998.1">
    <property type="nucleotide sequence ID" value="XM_040920621.1"/>
</dbReference>
<accession>A0A9P4Y122</accession>
<dbReference type="GeneID" id="63837750"/>
<dbReference type="AlphaFoldDB" id="A0A9P4Y122"/>
<name>A0A9P4Y122_CRYP1</name>
<organism evidence="2 3">
    <name type="scientific">Cryphonectria parasitica (strain ATCC 38755 / EP155)</name>
    <dbReference type="NCBI Taxonomy" id="660469"/>
    <lineage>
        <taxon>Eukaryota</taxon>
        <taxon>Fungi</taxon>
        <taxon>Dikarya</taxon>
        <taxon>Ascomycota</taxon>
        <taxon>Pezizomycotina</taxon>
        <taxon>Sordariomycetes</taxon>
        <taxon>Sordariomycetidae</taxon>
        <taxon>Diaporthales</taxon>
        <taxon>Cryphonectriaceae</taxon>
        <taxon>Cryphonectria-Endothia species complex</taxon>
        <taxon>Cryphonectria</taxon>
    </lineage>
</organism>
<feature type="region of interest" description="Disordered" evidence="1">
    <location>
        <begin position="1"/>
        <end position="85"/>
    </location>
</feature>
<keyword evidence="3" id="KW-1185">Reference proteome</keyword>
<feature type="compositionally biased region" description="Polar residues" evidence="1">
    <location>
        <begin position="1"/>
        <end position="12"/>
    </location>
</feature>
<protein>
    <submittedName>
        <fullName evidence="2">Uncharacterized protein</fullName>
    </submittedName>
</protein>
<evidence type="ECO:0000256" key="1">
    <source>
        <dbReference type="SAM" id="MobiDB-lite"/>
    </source>
</evidence>
<evidence type="ECO:0000313" key="3">
    <source>
        <dbReference type="Proteomes" id="UP000803844"/>
    </source>
</evidence>
<sequence>MDSPHSPRSSVTVEHGSPTAPPRSTPSPSQENEEAGDDQQTCELHKNNDQTDTESCGAPSSPEADEPSNEENSAADDENEEAPRPRRNFCVMPSLCAAWVDLGWLNEHDLWYRSIFRTLYQDPDGGFLYFLLSNDWRVWLKWDGWFVHVDENGRIPQWMFDEMHPAWRVRWEANRRAMGQSRSPIPSNESIEPGH</sequence>
<dbReference type="EMBL" id="MU032348">
    <property type="protein sequence ID" value="KAF3765037.1"/>
    <property type="molecule type" value="Genomic_DNA"/>
</dbReference>